<dbReference type="Pfam" id="PF05857">
    <property type="entry name" value="TraX"/>
    <property type="match status" value="1"/>
</dbReference>
<dbReference type="RefSeq" id="WP_257445036.1">
    <property type="nucleotide sequence ID" value="NZ_JANIPJ010000005.1"/>
</dbReference>
<gene>
    <name evidence="2" type="ORF">NQZ67_09950</name>
</gene>
<proteinExistence type="predicted"/>
<evidence type="ECO:0000256" key="1">
    <source>
        <dbReference type="SAM" id="Phobius"/>
    </source>
</evidence>
<dbReference type="EMBL" id="JANIPJ010000005">
    <property type="protein sequence ID" value="MCR2804202.1"/>
    <property type="molecule type" value="Genomic_DNA"/>
</dbReference>
<keyword evidence="1" id="KW-1133">Transmembrane helix</keyword>
<feature type="transmembrane region" description="Helical" evidence="1">
    <location>
        <begin position="155"/>
        <end position="175"/>
    </location>
</feature>
<dbReference type="InterPro" id="IPR008875">
    <property type="entry name" value="TraX"/>
</dbReference>
<evidence type="ECO:0000313" key="3">
    <source>
        <dbReference type="Proteomes" id="UP001141950"/>
    </source>
</evidence>
<comment type="caution">
    <text evidence="2">The sequence shown here is derived from an EMBL/GenBank/DDBJ whole genome shotgun (WGS) entry which is preliminary data.</text>
</comment>
<feature type="transmembrane region" description="Helical" evidence="1">
    <location>
        <begin position="29"/>
        <end position="49"/>
    </location>
</feature>
<name>A0A9X2SAY4_9BACL</name>
<feature type="transmembrane region" description="Helical" evidence="1">
    <location>
        <begin position="108"/>
        <end position="135"/>
    </location>
</feature>
<keyword evidence="1" id="KW-0472">Membrane</keyword>
<sequence length="217" mass="25007">MIAIQFLAMLTMLIDHIGAVWFPDDPIWRIIGRFALPFYVYAIVIGYFRTRDATKYLTRLGLLAVISQIPYMLAFHVTELNVVATLFFCLLTFILLDRFSTKPAVGFAITAAMLVLLEAIPFDYGAYALLLALIFRYAQPQLYVVLHLILNIASVFYKGWVLQLFSLLATIWIVYLPDLMRSMDRVRVPRFIWRSFYPLHLALIALVHYVWIPPAGP</sequence>
<dbReference type="AlphaFoldDB" id="A0A9X2SAY4"/>
<evidence type="ECO:0000313" key="2">
    <source>
        <dbReference type="EMBL" id="MCR2804202.1"/>
    </source>
</evidence>
<keyword evidence="1" id="KW-0812">Transmembrane</keyword>
<organism evidence="2 3">
    <name type="scientific">Paenibacillus soyae</name>
    <dbReference type="NCBI Taxonomy" id="2969249"/>
    <lineage>
        <taxon>Bacteria</taxon>
        <taxon>Bacillati</taxon>
        <taxon>Bacillota</taxon>
        <taxon>Bacilli</taxon>
        <taxon>Bacillales</taxon>
        <taxon>Paenibacillaceae</taxon>
        <taxon>Paenibacillus</taxon>
    </lineage>
</organism>
<accession>A0A9X2SAY4</accession>
<feature type="transmembrane region" description="Helical" evidence="1">
    <location>
        <begin position="196"/>
        <end position="212"/>
    </location>
</feature>
<dbReference type="Proteomes" id="UP001141950">
    <property type="component" value="Unassembled WGS sequence"/>
</dbReference>
<keyword evidence="3" id="KW-1185">Reference proteome</keyword>
<protein>
    <submittedName>
        <fullName evidence="2">Conjugal transfer protein TraX</fullName>
    </submittedName>
</protein>
<feature type="transmembrane region" description="Helical" evidence="1">
    <location>
        <begin position="80"/>
        <end position="96"/>
    </location>
</feature>
<reference evidence="2" key="1">
    <citation type="submission" date="2022-08" db="EMBL/GenBank/DDBJ databases">
        <title>The genomic sequence of strain Paenibacillus sp. SCIV0701.</title>
        <authorList>
            <person name="Zhao H."/>
        </authorList>
    </citation>
    <scope>NUCLEOTIDE SEQUENCE</scope>
    <source>
        <strain evidence="2">SCIV0701</strain>
    </source>
</reference>